<keyword evidence="2" id="KW-1185">Reference proteome</keyword>
<reference evidence="2" key="2">
    <citation type="journal article" date="2017" name="Nat. Plants">
        <title>The Aegilops tauschii genome reveals multiple impacts of transposons.</title>
        <authorList>
            <person name="Zhao G."/>
            <person name="Zou C."/>
            <person name="Li K."/>
            <person name="Wang K."/>
            <person name="Li T."/>
            <person name="Gao L."/>
            <person name="Zhang X."/>
            <person name="Wang H."/>
            <person name="Yang Z."/>
            <person name="Liu X."/>
            <person name="Jiang W."/>
            <person name="Mao L."/>
            <person name="Kong X."/>
            <person name="Jiao Y."/>
            <person name="Jia J."/>
        </authorList>
    </citation>
    <scope>NUCLEOTIDE SEQUENCE [LARGE SCALE GENOMIC DNA]</scope>
    <source>
        <strain evidence="2">cv. AL8/78</strain>
    </source>
</reference>
<reference evidence="1" key="4">
    <citation type="submission" date="2019-03" db="UniProtKB">
        <authorList>
            <consortium name="EnsemblPlants"/>
        </authorList>
    </citation>
    <scope>IDENTIFICATION</scope>
</reference>
<protein>
    <submittedName>
        <fullName evidence="1">Uncharacterized protein</fullName>
    </submittedName>
</protein>
<reference evidence="2" key="1">
    <citation type="journal article" date="2014" name="Science">
        <title>Ancient hybridizations among the ancestral genomes of bread wheat.</title>
        <authorList>
            <consortium name="International Wheat Genome Sequencing Consortium,"/>
            <person name="Marcussen T."/>
            <person name="Sandve S.R."/>
            <person name="Heier L."/>
            <person name="Spannagl M."/>
            <person name="Pfeifer M."/>
            <person name="Jakobsen K.S."/>
            <person name="Wulff B.B."/>
            <person name="Steuernagel B."/>
            <person name="Mayer K.F."/>
            <person name="Olsen O.A."/>
        </authorList>
    </citation>
    <scope>NUCLEOTIDE SEQUENCE [LARGE SCALE GENOMIC DNA]</scope>
    <source>
        <strain evidence="2">cv. AL8/78</strain>
    </source>
</reference>
<dbReference type="EnsemblPlants" id="AET6Gv20831300.1">
    <property type="protein sequence ID" value="AET6Gv20831300.1"/>
    <property type="gene ID" value="AET6Gv20831300"/>
</dbReference>
<dbReference type="Gramene" id="AET6Gv20831300.1">
    <property type="protein sequence ID" value="AET6Gv20831300.1"/>
    <property type="gene ID" value="AET6Gv20831300"/>
</dbReference>
<sequence>ASSNRSNNKCCCYRISYFPLVLDFSYLVQTRRRKHPRRPLKPLLSEVCGVLICTLNYVLMQS</sequence>
<accession>A0A453PS54</accession>
<evidence type="ECO:0000313" key="1">
    <source>
        <dbReference type="EnsemblPlants" id="AET6Gv20831300.1"/>
    </source>
</evidence>
<reference evidence="1" key="5">
    <citation type="journal article" date="2021" name="G3 (Bethesda)">
        <title>Aegilops tauschii genome assembly Aet v5.0 features greater sequence contiguity and improved annotation.</title>
        <authorList>
            <person name="Wang L."/>
            <person name="Zhu T."/>
            <person name="Rodriguez J.C."/>
            <person name="Deal K.R."/>
            <person name="Dubcovsky J."/>
            <person name="McGuire P.E."/>
            <person name="Lux T."/>
            <person name="Spannagl M."/>
            <person name="Mayer K.F.X."/>
            <person name="Baldrich P."/>
            <person name="Meyers B.C."/>
            <person name="Huo N."/>
            <person name="Gu Y.Q."/>
            <person name="Zhou H."/>
            <person name="Devos K.M."/>
            <person name="Bennetzen J.L."/>
            <person name="Unver T."/>
            <person name="Budak H."/>
            <person name="Gulick P.J."/>
            <person name="Galiba G."/>
            <person name="Kalapos B."/>
            <person name="Nelson D.R."/>
            <person name="Li P."/>
            <person name="You F.M."/>
            <person name="Luo M.C."/>
            <person name="Dvorak J."/>
        </authorList>
    </citation>
    <scope>NUCLEOTIDE SEQUENCE [LARGE SCALE GENOMIC DNA]</scope>
    <source>
        <strain evidence="1">cv. AL8/78</strain>
    </source>
</reference>
<organism evidence="1 2">
    <name type="scientific">Aegilops tauschii subsp. strangulata</name>
    <name type="common">Goatgrass</name>
    <dbReference type="NCBI Taxonomy" id="200361"/>
    <lineage>
        <taxon>Eukaryota</taxon>
        <taxon>Viridiplantae</taxon>
        <taxon>Streptophyta</taxon>
        <taxon>Embryophyta</taxon>
        <taxon>Tracheophyta</taxon>
        <taxon>Spermatophyta</taxon>
        <taxon>Magnoliopsida</taxon>
        <taxon>Liliopsida</taxon>
        <taxon>Poales</taxon>
        <taxon>Poaceae</taxon>
        <taxon>BOP clade</taxon>
        <taxon>Pooideae</taxon>
        <taxon>Triticodae</taxon>
        <taxon>Triticeae</taxon>
        <taxon>Triticinae</taxon>
        <taxon>Aegilops</taxon>
    </lineage>
</organism>
<evidence type="ECO:0000313" key="2">
    <source>
        <dbReference type="Proteomes" id="UP000015105"/>
    </source>
</evidence>
<proteinExistence type="predicted"/>
<reference evidence="1" key="3">
    <citation type="journal article" date="2017" name="Nature">
        <title>Genome sequence of the progenitor of the wheat D genome Aegilops tauschii.</title>
        <authorList>
            <person name="Luo M.C."/>
            <person name="Gu Y.Q."/>
            <person name="Puiu D."/>
            <person name="Wang H."/>
            <person name="Twardziok S.O."/>
            <person name="Deal K.R."/>
            <person name="Huo N."/>
            <person name="Zhu T."/>
            <person name="Wang L."/>
            <person name="Wang Y."/>
            <person name="McGuire P.E."/>
            <person name="Liu S."/>
            <person name="Long H."/>
            <person name="Ramasamy R.K."/>
            <person name="Rodriguez J.C."/>
            <person name="Van S.L."/>
            <person name="Yuan L."/>
            <person name="Wang Z."/>
            <person name="Xia Z."/>
            <person name="Xiao L."/>
            <person name="Anderson O.D."/>
            <person name="Ouyang S."/>
            <person name="Liang Y."/>
            <person name="Zimin A.V."/>
            <person name="Pertea G."/>
            <person name="Qi P."/>
            <person name="Bennetzen J.L."/>
            <person name="Dai X."/>
            <person name="Dawson M.W."/>
            <person name="Muller H.G."/>
            <person name="Kugler K."/>
            <person name="Rivarola-Duarte L."/>
            <person name="Spannagl M."/>
            <person name="Mayer K.F.X."/>
            <person name="Lu F.H."/>
            <person name="Bevan M.W."/>
            <person name="Leroy P."/>
            <person name="Li P."/>
            <person name="You F.M."/>
            <person name="Sun Q."/>
            <person name="Liu Z."/>
            <person name="Lyons E."/>
            <person name="Wicker T."/>
            <person name="Salzberg S.L."/>
            <person name="Devos K.M."/>
            <person name="Dvorak J."/>
        </authorList>
    </citation>
    <scope>NUCLEOTIDE SEQUENCE [LARGE SCALE GENOMIC DNA]</scope>
    <source>
        <strain evidence="1">cv. AL8/78</strain>
    </source>
</reference>
<dbReference type="AlphaFoldDB" id="A0A453PS54"/>
<name>A0A453PS54_AEGTS</name>
<dbReference type="Proteomes" id="UP000015105">
    <property type="component" value="Chromosome 6D"/>
</dbReference>